<keyword evidence="8" id="KW-0408">Iron</keyword>
<proteinExistence type="inferred from homology"/>
<keyword evidence="9" id="KW-0411">Iron-sulfur</keyword>
<keyword evidence="6" id="KW-0479">Metal-binding</keyword>
<feature type="domain" description="Aminotransferase class V" evidence="12">
    <location>
        <begin position="22"/>
        <end position="380"/>
    </location>
</feature>
<dbReference type="InterPro" id="IPR015421">
    <property type="entry name" value="PyrdxlP-dep_Trfase_major"/>
</dbReference>
<evidence type="ECO:0000313" key="14">
    <source>
        <dbReference type="Proteomes" id="UP000248882"/>
    </source>
</evidence>
<evidence type="ECO:0000256" key="9">
    <source>
        <dbReference type="ARBA" id="ARBA00023014"/>
    </source>
</evidence>
<dbReference type="GO" id="GO:0031071">
    <property type="term" value="F:cysteine desulfurase activity"/>
    <property type="evidence" value="ECO:0007669"/>
    <property type="project" value="UniProtKB-EC"/>
</dbReference>
<dbReference type="FunFam" id="3.40.640.10:FF:000003">
    <property type="entry name" value="Cysteine desulfurase IscS"/>
    <property type="match status" value="1"/>
</dbReference>
<evidence type="ECO:0000256" key="8">
    <source>
        <dbReference type="ARBA" id="ARBA00023004"/>
    </source>
</evidence>
<evidence type="ECO:0000256" key="6">
    <source>
        <dbReference type="ARBA" id="ARBA00022723"/>
    </source>
</evidence>
<dbReference type="SUPFAM" id="SSF53383">
    <property type="entry name" value="PLP-dependent transferases"/>
    <property type="match status" value="1"/>
</dbReference>
<evidence type="ECO:0000256" key="10">
    <source>
        <dbReference type="ARBA" id="ARBA00050776"/>
    </source>
</evidence>
<keyword evidence="7" id="KW-0663">Pyridoxal phosphate</keyword>
<evidence type="ECO:0000256" key="11">
    <source>
        <dbReference type="RuleBase" id="RU004504"/>
    </source>
</evidence>
<dbReference type="PROSITE" id="PS00595">
    <property type="entry name" value="AA_TRANSFER_CLASS_5"/>
    <property type="match status" value="1"/>
</dbReference>
<dbReference type="InterPro" id="IPR000192">
    <property type="entry name" value="Aminotrans_V_dom"/>
</dbReference>
<dbReference type="InterPro" id="IPR016454">
    <property type="entry name" value="Cysteine_dSase"/>
</dbReference>
<comment type="similarity">
    <text evidence="2">Belongs to the class-V pyridoxal-phosphate-dependent aminotransferase family. NifS/IscS subfamily.</text>
</comment>
<evidence type="ECO:0000256" key="2">
    <source>
        <dbReference type="ARBA" id="ARBA00006490"/>
    </source>
</evidence>
<evidence type="ECO:0000256" key="4">
    <source>
        <dbReference type="ARBA" id="ARBA00022679"/>
    </source>
</evidence>
<comment type="catalytic activity">
    <reaction evidence="10">
        <text>(sulfur carrier)-H + L-cysteine = (sulfur carrier)-SH + L-alanine</text>
        <dbReference type="Rhea" id="RHEA:43892"/>
        <dbReference type="Rhea" id="RHEA-COMP:14737"/>
        <dbReference type="Rhea" id="RHEA-COMP:14739"/>
        <dbReference type="ChEBI" id="CHEBI:29917"/>
        <dbReference type="ChEBI" id="CHEBI:35235"/>
        <dbReference type="ChEBI" id="CHEBI:57972"/>
        <dbReference type="ChEBI" id="CHEBI:64428"/>
        <dbReference type="EC" id="2.8.1.7"/>
    </reaction>
</comment>
<evidence type="ECO:0000259" key="12">
    <source>
        <dbReference type="Pfam" id="PF00266"/>
    </source>
</evidence>
<name>A0A2W7RVH8_9BACT</name>
<keyword evidence="4" id="KW-0808">Transferase</keyword>
<dbReference type="InterPro" id="IPR015422">
    <property type="entry name" value="PyrdxlP-dep_Trfase_small"/>
</dbReference>
<dbReference type="Proteomes" id="UP000248882">
    <property type="component" value="Unassembled WGS sequence"/>
</dbReference>
<dbReference type="EMBL" id="QKZT01000004">
    <property type="protein sequence ID" value="PZX54945.1"/>
    <property type="molecule type" value="Genomic_DNA"/>
</dbReference>
<accession>A0A2W7RVH8</accession>
<sequence>MIEICNSFPYKIAYFALMNYPIYLDYNATTPCAPEVIEAMIPWFGEHFGNAASKSHGYGWVAENAVETAREQIANLIGAQAKEIIFTSGATEAINLAIKGTFDLYKGAKHHYITCQTEHKAVLDTMKAIEVNGAEVTYLPVDKHGNIDLELLKSNILPHTKMICLMWANNETGVIHPISEIAELAEENDIIFFTDAVQAAGKIPISVKGIHLMAISAHKLYGPKGIGALYIRHNHSLPKPMSQIHGGGHEKGFRSGTLNVPAIVGFGKAAEIRLSVMKEESNRLEKLRDILENKLLQIPNTSLNGGQNKLTHVSNIAFGGVEGEDLLRKVCQKVAVSSGSACTSISPKPSHVLQAMGLDSDLGRASIRFSLGRNTTEHDVLNAAEWVGKVMGELRGK</sequence>
<keyword evidence="5" id="KW-0001">2Fe-2S</keyword>
<dbReference type="GO" id="GO:0046872">
    <property type="term" value="F:metal ion binding"/>
    <property type="evidence" value="ECO:0007669"/>
    <property type="project" value="UniProtKB-KW"/>
</dbReference>
<evidence type="ECO:0000256" key="7">
    <source>
        <dbReference type="ARBA" id="ARBA00022898"/>
    </source>
</evidence>
<organism evidence="13 14">
    <name type="scientific">Algoriphagus chordae</name>
    <dbReference type="NCBI Taxonomy" id="237019"/>
    <lineage>
        <taxon>Bacteria</taxon>
        <taxon>Pseudomonadati</taxon>
        <taxon>Bacteroidota</taxon>
        <taxon>Cytophagia</taxon>
        <taxon>Cytophagales</taxon>
        <taxon>Cyclobacteriaceae</taxon>
        <taxon>Algoriphagus</taxon>
    </lineage>
</organism>
<dbReference type="Gene3D" id="3.90.1150.10">
    <property type="entry name" value="Aspartate Aminotransferase, domain 1"/>
    <property type="match status" value="1"/>
</dbReference>
<dbReference type="EC" id="2.8.1.7" evidence="3"/>
<dbReference type="InterPro" id="IPR020578">
    <property type="entry name" value="Aminotrans_V_PyrdxlP_BS"/>
</dbReference>
<dbReference type="AlphaFoldDB" id="A0A2W7RVH8"/>
<dbReference type="PANTHER" id="PTHR11601:SF34">
    <property type="entry name" value="CYSTEINE DESULFURASE"/>
    <property type="match status" value="1"/>
</dbReference>
<protein>
    <recommendedName>
        <fullName evidence="3">cysteine desulfurase</fullName>
        <ecNumber evidence="3">2.8.1.7</ecNumber>
    </recommendedName>
</protein>
<evidence type="ECO:0000313" key="13">
    <source>
        <dbReference type="EMBL" id="PZX54945.1"/>
    </source>
</evidence>
<dbReference type="Pfam" id="PF00266">
    <property type="entry name" value="Aminotran_5"/>
    <property type="match status" value="1"/>
</dbReference>
<gene>
    <name evidence="13" type="ORF">LV85_01286</name>
</gene>
<evidence type="ECO:0000256" key="5">
    <source>
        <dbReference type="ARBA" id="ARBA00022714"/>
    </source>
</evidence>
<reference evidence="13 14" key="1">
    <citation type="submission" date="2018-06" db="EMBL/GenBank/DDBJ databases">
        <title>Genomic Encyclopedia of Archaeal and Bacterial Type Strains, Phase II (KMG-II): from individual species to whole genera.</title>
        <authorList>
            <person name="Goeker M."/>
        </authorList>
    </citation>
    <scope>NUCLEOTIDE SEQUENCE [LARGE SCALE GENOMIC DNA]</scope>
    <source>
        <strain evidence="13 14">DSM 19830</strain>
    </source>
</reference>
<dbReference type="PIRSF" id="PIRSF005572">
    <property type="entry name" value="NifS"/>
    <property type="match status" value="1"/>
</dbReference>
<comment type="cofactor">
    <cofactor evidence="1 11">
        <name>pyridoxal 5'-phosphate</name>
        <dbReference type="ChEBI" id="CHEBI:597326"/>
    </cofactor>
</comment>
<comment type="caution">
    <text evidence="13">The sequence shown here is derived from an EMBL/GenBank/DDBJ whole genome shotgun (WGS) entry which is preliminary data.</text>
</comment>
<evidence type="ECO:0000256" key="1">
    <source>
        <dbReference type="ARBA" id="ARBA00001933"/>
    </source>
</evidence>
<dbReference type="PANTHER" id="PTHR11601">
    <property type="entry name" value="CYSTEINE DESULFURYLASE FAMILY MEMBER"/>
    <property type="match status" value="1"/>
</dbReference>
<dbReference type="Gene3D" id="3.40.640.10">
    <property type="entry name" value="Type I PLP-dependent aspartate aminotransferase-like (Major domain)"/>
    <property type="match status" value="1"/>
</dbReference>
<keyword evidence="14" id="KW-1185">Reference proteome</keyword>
<evidence type="ECO:0000256" key="3">
    <source>
        <dbReference type="ARBA" id="ARBA00012239"/>
    </source>
</evidence>
<dbReference type="GO" id="GO:0051537">
    <property type="term" value="F:2 iron, 2 sulfur cluster binding"/>
    <property type="evidence" value="ECO:0007669"/>
    <property type="project" value="UniProtKB-KW"/>
</dbReference>
<dbReference type="InterPro" id="IPR015424">
    <property type="entry name" value="PyrdxlP-dep_Trfase"/>
</dbReference>